<gene>
    <name evidence="1" type="ORF">ACFSCS_13335</name>
</gene>
<organism evidence="1 2">
    <name type="scientific">Luteococcus peritonei</name>
    <dbReference type="NCBI Taxonomy" id="88874"/>
    <lineage>
        <taxon>Bacteria</taxon>
        <taxon>Bacillati</taxon>
        <taxon>Actinomycetota</taxon>
        <taxon>Actinomycetes</taxon>
        <taxon>Propionibacteriales</taxon>
        <taxon>Propionibacteriaceae</taxon>
        <taxon>Luteococcus</taxon>
    </lineage>
</organism>
<comment type="caution">
    <text evidence="1">The sequence shown here is derived from an EMBL/GenBank/DDBJ whole genome shotgun (WGS) entry which is preliminary data.</text>
</comment>
<sequence>MTYLKKQISLALVLLAVVPGAVVGVMTPQLDGICKYFPSWPGCSSLV</sequence>
<accession>A0ABW4RXX3</accession>
<evidence type="ECO:0000313" key="1">
    <source>
        <dbReference type="EMBL" id="MFD1891157.1"/>
    </source>
</evidence>
<proteinExistence type="predicted"/>
<dbReference type="Proteomes" id="UP001597326">
    <property type="component" value="Unassembled WGS sequence"/>
</dbReference>
<protein>
    <submittedName>
        <fullName evidence="1">Uncharacterized protein</fullName>
    </submittedName>
</protein>
<reference evidence="2" key="1">
    <citation type="journal article" date="2019" name="Int. J. Syst. Evol. Microbiol.">
        <title>The Global Catalogue of Microorganisms (GCM) 10K type strain sequencing project: providing services to taxonomists for standard genome sequencing and annotation.</title>
        <authorList>
            <consortium name="The Broad Institute Genomics Platform"/>
            <consortium name="The Broad Institute Genome Sequencing Center for Infectious Disease"/>
            <person name="Wu L."/>
            <person name="Ma J."/>
        </authorList>
    </citation>
    <scope>NUCLEOTIDE SEQUENCE [LARGE SCALE GENOMIC DNA]</scope>
    <source>
        <strain evidence="2">CAIM 431</strain>
    </source>
</reference>
<evidence type="ECO:0000313" key="2">
    <source>
        <dbReference type="Proteomes" id="UP001597326"/>
    </source>
</evidence>
<name>A0ABW4RXX3_9ACTN</name>
<dbReference type="EMBL" id="JBHUFZ010000030">
    <property type="protein sequence ID" value="MFD1891157.1"/>
    <property type="molecule type" value="Genomic_DNA"/>
</dbReference>
<keyword evidence="2" id="KW-1185">Reference proteome</keyword>
<dbReference type="RefSeq" id="WP_343875364.1">
    <property type="nucleotide sequence ID" value="NZ_BAAAIX010000031.1"/>
</dbReference>